<evidence type="ECO:0000256" key="2">
    <source>
        <dbReference type="ARBA" id="ARBA00007703"/>
    </source>
</evidence>
<reference evidence="5 7" key="2">
    <citation type="submission" date="2021-03" db="EMBL/GenBank/DDBJ databases">
        <authorList>
            <person name="Li Y."/>
            <person name="Li S."/>
            <person name="Chen M."/>
            <person name="Peng G."/>
            <person name="Tan Z."/>
            <person name="An Q."/>
        </authorList>
    </citation>
    <scope>NUCLEOTIDE SEQUENCE [LARGE SCALE GENOMIC DNA]</scope>
    <source>
        <strain evidence="5 7">Ola 51</strain>
    </source>
</reference>
<dbReference type="Gene3D" id="1.20.58.300">
    <property type="entry name" value="FlgN-like"/>
    <property type="match status" value="1"/>
</dbReference>
<reference evidence="6 8" key="1">
    <citation type="submission" date="2016-10" db="EMBL/GenBank/DDBJ databases">
        <authorList>
            <person name="Varghese N."/>
            <person name="Submissions S."/>
        </authorList>
    </citation>
    <scope>NUCLEOTIDE SEQUENCE [LARGE SCALE GENOMIC DNA]</scope>
    <source>
        <strain evidence="6 8">CGMCC 1.7012</strain>
    </source>
</reference>
<dbReference type="Proteomes" id="UP000078227">
    <property type="component" value="Chromosome"/>
</dbReference>
<dbReference type="RefSeq" id="WP_064564288.1">
    <property type="nucleotide sequence ID" value="NZ_CP014007.2"/>
</dbReference>
<feature type="coiled-coil region" evidence="4">
    <location>
        <begin position="8"/>
        <end position="35"/>
    </location>
</feature>
<dbReference type="Proteomes" id="UP000182314">
    <property type="component" value="Unassembled WGS sequence"/>
</dbReference>
<accession>A0AA94KQS8</accession>
<comment type="function">
    <text evidence="1">Required for the efficient initiation of filament assembly.</text>
</comment>
<dbReference type="InterPro" id="IPR036679">
    <property type="entry name" value="FlgN-like_sf"/>
</dbReference>
<keyword evidence="4" id="KW-0175">Coiled coil</keyword>
<proteinExistence type="inferred from homology"/>
<sequence>MENFTVILHNMVKRLDELDSTLAEENRQLSQAQINPVSLQVISDNKSRLLAAINFYDEQRRQEETQLRIAPPFMRHREPAALWERITRVVKKCNEQNQQSFQLLEMHMKRVNDVKKLVSQVASSPMYGASGGSGQQDAGTMYRISV</sequence>
<name>A0AA94KQS8_9ENTR</name>
<keyword evidence="3" id="KW-1005">Bacterial flagellum biogenesis</keyword>
<comment type="similarity">
    <text evidence="2">Belongs to the FlgN family.</text>
</comment>
<dbReference type="Pfam" id="PF05130">
    <property type="entry name" value="FlgN"/>
    <property type="match status" value="1"/>
</dbReference>
<evidence type="ECO:0000313" key="6">
    <source>
        <dbReference type="EMBL" id="SFC76335.1"/>
    </source>
</evidence>
<evidence type="ECO:0000313" key="8">
    <source>
        <dbReference type="Proteomes" id="UP000182314"/>
    </source>
</evidence>
<dbReference type="AlphaFoldDB" id="A0AA94KQS8"/>
<evidence type="ECO:0000256" key="4">
    <source>
        <dbReference type="SAM" id="Coils"/>
    </source>
</evidence>
<evidence type="ECO:0000313" key="7">
    <source>
        <dbReference type="Proteomes" id="UP000078227"/>
    </source>
</evidence>
<evidence type="ECO:0000256" key="3">
    <source>
        <dbReference type="ARBA" id="ARBA00022795"/>
    </source>
</evidence>
<dbReference type="InterPro" id="IPR007809">
    <property type="entry name" value="FlgN-like"/>
</dbReference>
<organism evidence="6 8">
    <name type="scientific">Kosakonia oryzae</name>
    <dbReference type="NCBI Taxonomy" id="497725"/>
    <lineage>
        <taxon>Bacteria</taxon>
        <taxon>Pseudomonadati</taxon>
        <taxon>Pseudomonadota</taxon>
        <taxon>Gammaproteobacteria</taxon>
        <taxon>Enterobacterales</taxon>
        <taxon>Enterobacteriaceae</taxon>
        <taxon>Kosakonia</taxon>
    </lineage>
</organism>
<dbReference type="KEGG" id="kor:AWR26_05835"/>
<keyword evidence="6" id="KW-0969">Cilium</keyword>
<dbReference type="EMBL" id="CP014007">
    <property type="protein sequence ID" value="ANI81696.1"/>
    <property type="molecule type" value="Genomic_DNA"/>
</dbReference>
<evidence type="ECO:0000313" key="5">
    <source>
        <dbReference type="EMBL" id="ANI81696.1"/>
    </source>
</evidence>
<keyword evidence="6" id="KW-0966">Cell projection</keyword>
<dbReference type="GO" id="GO:0044780">
    <property type="term" value="P:bacterial-type flagellum assembly"/>
    <property type="evidence" value="ECO:0007669"/>
    <property type="project" value="InterPro"/>
</dbReference>
<dbReference type="EMBL" id="FOKO01000004">
    <property type="protein sequence ID" value="SFC76335.1"/>
    <property type="molecule type" value="Genomic_DNA"/>
</dbReference>
<keyword evidence="7" id="KW-1185">Reference proteome</keyword>
<protein>
    <submittedName>
        <fullName evidence="6">Flagella synthesis protein FlgN</fullName>
    </submittedName>
    <submittedName>
        <fullName evidence="5">Flagellar export chaperone FlgN</fullName>
    </submittedName>
</protein>
<keyword evidence="6" id="KW-0282">Flagellum</keyword>
<gene>
    <name evidence="5" type="primary">flgN</name>
    <name evidence="5" type="ORF">AWR26_05835</name>
    <name evidence="6" type="ORF">SAMN05216286_3139</name>
</gene>
<evidence type="ECO:0000256" key="1">
    <source>
        <dbReference type="ARBA" id="ARBA00002397"/>
    </source>
</evidence>
<dbReference type="SUPFAM" id="SSF140566">
    <property type="entry name" value="FlgN-like"/>
    <property type="match status" value="1"/>
</dbReference>